<evidence type="ECO:0000259" key="10">
    <source>
        <dbReference type="PROSITE" id="PS50110"/>
    </source>
</evidence>
<dbReference type="Pfam" id="PF00072">
    <property type="entry name" value="Response_reg"/>
    <property type="match status" value="1"/>
</dbReference>
<keyword evidence="5" id="KW-0067">ATP-binding</keyword>
<feature type="transmembrane region" description="Helical" evidence="8">
    <location>
        <begin position="215"/>
        <end position="235"/>
    </location>
</feature>
<dbReference type="PANTHER" id="PTHR43547:SF2">
    <property type="entry name" value="HYBRID SIGNAL TRANSDUCTION HISTIDINE KINASE C"/>
    <property type="match status" value="1"/>
</dbReference>
<dbReference type="InterPro" id="IPR003661">
    <property type="entry name" value="HisK_dim/P_dom"/>
</dbReference>
<feature type="domain" description="Response regulatory" evidence="10">
    <location>
        <begin position="824"/>
        <end position="941"/>
    </location>
</feature>
<dbReference type="EMBL" id="CAJVCE010000019">
    <property type="protein sequence ID" value="CAG7653098.1"/>
    <property type="molecule type" value="Genomic_DNA"/>
</dbReference>
<feature type="coiled-coil region" evidence="7">
    <location>
        <begin position="440"/>
        <end position="474"/>
    </location>
</feature>
<gene>
    <name evidence="11" type="primary">sasA_25</name>
    <name evidence="11" type="ORF">PAECIP111802_05396</name>
</gene>
<feature type="coiled-coil region" evidence="7">
    <location>
        <begin position="245"/>
        <end position="290"/>
    </location>
</feature>
<evidence type="ECO:0000256" key="2">
    <source>
        <dbReference type="ARBA" id="ARBA00022679"/>
    </source>
</evidence>
<dbReference type="InterPro" id="IPR007891">
    <property type="entry name" value="CHASE3"/>
</dbReference>
<keyword evidence="12" id="KW-1185">Reference proteome</keyword>
<dbReference type="Pfam" id="PF00512">
    <property type="entry name" value="HisKA"/>
    <property type="match status" value="1"/>
</dbReference>
<accession>A0ABM8VPL0</accession>
<dbReference type="Proteomes" id="UP000730618">
    <property type="component" value="Unassembled WGS sequence"/>
</dbReference>
<dbReference type="SMART" id="SM00387">
    <property type="entry name" value="HATPase_c"/>
    <property type="match status" value="1"/>
</dbReference>
<dbReference type="CDD" id="cd00075">
    <property type="entry name" value="HATPase"/>
    <property type="match status" value="1"/>
</dbReference>
<evidence type="ECO:0000313" key="12">
    <source>
        <dbReference type="Proteomes" id="UP000730618"/>
    </source>
</evidence>
<protein>
    <submittedName>
        <fullName evidence="11">Adaptive-response sensory-kinase SasA</fullName>
        <ecNumber evidence="11">2.7.-.-</ecNumber>
    </submittedName>
</protein>
<dbReference type="GO" id="GO:0016740">
    <property type="term" value="F:transferase activity"/>
    <property type="evidence" value="ECO:0007669"/>
    <property type="project" value="UniProtKB-KW"/>
</dbReference>
<dbReference type="PROSITE" id="PS50110">
    <property type="entry name" value="RESPONSE_REGULATORY"/>
    <property type="match status" value="1"/>
</dbReference>
<keyword evidence="2 11" id="KW-0808">Transferase</keyword>
<dbReference type="SMART" id="SM00388">
    <property type="entry name" value="HisKA"/>
    <property type="match status" value="1"/>
</dbReference>
<evidence type="ECO:0000256" key="4">
    <source>
        <dbReference type="ARBA" id="ARBA00022777"/>
    </source>
</evidence>
<evidence type="ECO:0000256" key="3">
    <source>
        <dbReference type="ARBA" id="ARBA00022741"/>
    </source>
</evidence>
<feature type="modified residue" description="4-aspartylphosphate" evidence="6">
    <location>
        <position position="876"/>
    </location>
</feature>
<dbReference type="Pfam" id="PF02518">
    <property type="entry name" value="HATPase_c"/>
    <property type="match status" value="1"/>
</dbReference>
<dbReference type="SMART" id="SM00448">
    <property type="entry name" value="REC"/>
    <property type="match status" value="1"/>
</dbReference>
<dbReference type="EC" id="2.7.-.-" evidence="11"/>
<feature type="transmembrane region" description="Helical" evidence="8">
    <location>
        <begin position="41"/>
        <end position="61"/>
    </location>
</feature>
<keyword evidence="8" id="KW-0812">Transmembrane</keyword>
<evidence type="ECO:0000256" key="1">
    <source>
        <dbReference type="ARBA" id="ARBA00022553"/>
    </source>
</evidence>
<keyword evidence="4" id="KW-0418">Kinase</keyword>
<keyword evidence="8" id="KW-0472">Membrane</keyword>
<keyword evidence="7" id="KW-0175">Coiled coil</keyword>
<name>A0ABM8VPL0_9BACL</name>
<sequence>MSNYSVYTLSGFCRLIRISQLLFIGQAGSSQMNISRSKLSYIYVVVIITLLALVSASSFFASRNTERELNRVVSEVIPLSAVAEDLLFDLVNMETSVRGYEVAGDESFLEPYELGKTQLHQDLETLAVYQKKYLRLRSVMEGEAIPEVVRLQEFYAGQLELIRTGQRAEAVKRITTGKNRMDRFRQIHKKVKAEIEEIANDAYNSARDAERTARIIISLGGLSAIVLALFTVVLFNRANRAEAALRRSEETYRTMAESLEAQNEEIIAQQEEQERTLEMLSQREQELETINGYQEKLTGAIDLGVFLSSSVPALLDSLKLDAAMLVMRKDAEPDGPAYEIVYSIGYPGHLSETRQFELFGPAQRVLTEKVPLECMREVTGAERGFHQGIAYAVDRYYPLFDDQGEATGFLLLTGYLTSTHEQTNRLSRGLIKQFGLAFLAQQTNEERKRQAERLVHLNAQLQQEKTLIEEQRDLIGNILESTNEGMVMTDPEGKLLIANRHRINLGDRIGENILDIFMDAFGTSPSMSPVYQSIRKLLQGKTDRLNERFQFVSGESSHPNHLELYATPVGDKQKLEIQGYLFVLRDRTEEEKIDEMKNEFVSIVSHELRTPLASVLGFIEILLHRELTPEKRTRYMQTIYNEAMRLSTLINDFLDLQRMESGKQVYHFAPVELGGLVREVADQWHGKQSHRIEMLLPDEEIWVRADADRLKQVAHNLLSNAIKYSPQADHVKLALNQEGDNVRFTVQDFGLGIPDNAKDKMFSKFYRVDNSDRRQIGGTGLGLSIVREIVEAHHGSITFESRMGEGTTFTVLLACHQMNSAEGSIMIVEDDDNLARLIQEAIAKLNLPVVHVRSAEEGLLALNQIKEHGPKLCIVDILLEGSKSGWDFISELYRHPKFHSTPVIVSSVLEPPHDYREKNMEKYLRKPFSMEKLLEAAEQLLFHTDRHPSYIFPPQDESYIRESFAEKGIEIKGLRRKSDHIEIEPVVNRGEAEET</sequence>
<keyword evidence="8" id="KW-1133">Transmembrane helix</keyword>
<evidence type="ECO:0000256" key="8">
    <source>
        <dbReference type="SAM" id="Phobius"/>
    </source>
</evidence>
<keyword evidence="1 6" id="KW-0597">Phosphoprotein</keyword>
<dbReference type="InterPro" id="IPR003594">
    <property type="entry name" value="HATPase_dom"/>
</dbReference>
<evidence type="ECO:0000256" key="6">
    <source>
        <dbReference type="PROSITE-ProRule" id="PRU00169"/>
    </source>
</evidence>
<dbReference type="CDD" id="cd19410">
    <property type="entry name" value="HK9-like_sensor"/>
    <property type="match status" value="1"/>
</dbReference>
<evidence type="ECO:0000313" key="11">
    <source>
        <dbReference type="EMBL" id="CAG7653098.1"/>
    </source>
</evidence>
<dbReference type="PANTHER" id="PTHR43547">
    <property type="entry name" value="TWO-COMPONENT HISTIDINE KINASE"/>
    <property type="match status" value="1"/>
</dbReference>
<dbReference type="PROSITE" id="PS50109">
    <property type="entry name" value="HIS_KIN"/>
    <property type="match status" value="1"/>
</dbReference>
<dbReference type="InterPro" id="IPR001789">
    <property type="entry name" value="Sig_transdc_resp-reg_receiver"/>
</dbReference>
<evidence type="ECO:0000256" key="5">
    <source>
        <dbReference type="ARBA" id="ARBA00022840"/>
    </source>
</evidence>
<comment type="caution">
    <text evidence="11">The sequence shown here is derived from an EMBL/GenBank/DDBJ whole genome shotgun (WGS) entry which is preliminary data.</text>
</comment>
<evidence type="ECO:0000259" key="9">
    <source>
        <dbReference type="PROSITE" id="PS50109"/>
    </source>
</evidence>
<dbReference type="InterPro" id="IPR005467">
    <property type="entry name" value="His_kinase_dom"/>
</dbReference>
<dbReference type="Pfam" id="PF05227">
    <property type="entry name" value="CHASE3"/>
    <property type="match status" value="1"/>
</dbReference>
<proteinExistence type="predicted"/>
<feature type="domain" description="Histidine kinase" evidence="9">
    <location>
        <begin position="603"/>
        <end position="817"/>
    </location>
</feature>
<evidence type="ECO:0000256" key="7">
    <source>
        <dbReference type="SAM" id="Coils"/>
    </source>
</evidence>
<reference evidence="11 12" key="1">
    <citation type="submission" date="2021-06" db="EMBL/GenBank/DDBJ databases">
        <authorList>
            <person name="Criscuolo A."/>
        </authorList>
    </citation>
    <scope>NUCLEOTIDE SEQUENCE [LARGE SCALE GENOMIC DNA]</scope>
    <source>
        <strain evidence="12">CIP 111802</strain>
    </source>
</reference>
<dbReference type="CDD" id="cd00082">
    <property type="entry name" value="HisKA"/>
    <property type="match status" value="1"/>
</dbReference>
<organism evidence="11 12">
    <name type="scientific">Paenibacillus allorhizosphaerae</name>
    <dbReference type="NCBI Taxonomy" id="2849866"/>
    <lineage>
        <taxon>Bacteria</taxon>
        <taxon>Bacillati</taxon>
        <taxon>Bacillota</taxon>
        <taxon>Bacilli</taxon>
        <taxon>Bacillales</taxon>
        <taxon>Paenibacillaceae</taxon>
        <taxon>Paenibacillus</taxon>
    </lineage>
</organism>
<keyword evidence="3" id="KW-0547">Nucleotide-binding</keyword>